<reference evidence="2" key="1">
    <citation type="submission" date="2018-07" db="EMBL/GenBank/DDBJ databases">
        <title>Complete Genome Sequence of Spiroplasma phoeniceum.</title>
        <authorList>
            <person name="Davis R.E."/>
            <person name="Shao J.Y."/>
            <person name="Zhao Y."/>
            <person name="Silver A."/>
            <person name="Stump z."/>
            <person name="Gasparich G."/>
        </authorList>
    </citation>
    <scope>NUCLEOTIDE SEQUENCE [LARGE SCALE GENOMIC DNA]</scope>
    <source>
        <strain evidence="2">P40</strain>
    </source>
</reference>
<name>A0A345DQ55_9MOLU</name>
<dbReference type="KEGG" id="sphh:SDAV_001376"/>
<evidence type="ECO:0000313" key="2">
    <source>
        <dbReference type="Proteomes" id="UP000253689"/>
    </source>
</evidence>
<gene>
    <name evidence="1" type="ORF">SDAV_001376</name>
</gene>
<dbReference type="RefSeq" id="WP_114564985.1">
    <property type="nucleotide sequence ID" value="NZ_CP031088.1"/>
</dbReference>
<dbReference type="EMBL" id="CP031088">
    <property type="protein sequence ID" value="AXF96343.1"/>
    <property type="molecule type" value="Genomic_DNA"/>
</dbReference>
<dbReference type="AlphaFoldDB" id="A0A345DQ55"/>
<dbReference type="Proteomes" id="UP000253689">
    <property type="component" value="Chromosome"/>
</dbReference>
<sequence length="165" mass="18821">MFQHQLNLLIISYINNNDLLSQDELANEMKTNDGTLMENAIPILNKHINLQLHPNFLEYKNYVLEQNFGKKDEQKLWLQNLVKLSLKNDMPVILGIKGSPPWWPNSQVKHVVIIIAILIDDNPDETIYYVSDTFDSTTNKTFTGHNLINMFTIASANLGAIATPL</sequence>
<keyword evidence="2" id="KW-1185">Reference proteome</keyword>
<proteinExistence type="predicted"/>
<evidence type="ECO:0000313" key="1">
    <source>
        <dbReference type="EMBL" id="AXF96343.1"/>
    </source>
</evidence>
<organism evidence="1 2">
    <name type="scientific">Spiroplasma phoeniceum P40</name>
    <dbReference type="NCBI Taxonomy" id="1276259"/>
    <lineage>
        <taxon>Bacteria</taxon>
        <taxon>Bacillati</taxon>
        <taxon>Mycoplasmatota</taxon>
        <taxon>Mollicutes</taxon>
        <taxon>Entomoplasmatales</taxon>
        <taxon>Spiroplasmataceae</taxon>
        <taxon>Spiroplasma</taxon>
    </lineage>
</organism>
<accession>A0A345DQ55</accession>
<protein>
    <recommendedName>
        <fullName evidence="3">Peptidase C39-like domain-containing protein</fullName>
    </recommendedName>
</protein>
<evidence type="ECO:0008006" key="3">
    <source>
        <dbReference type="Google" id="ProtNLM"/>
    </source>
</evidence>